<name>A0A5M8I8R6_CHLPH</name>
<reference evidence="2 3" key="1">
    <citation type="submission" date="2019-07" db="EMBL/GenBank/DDBJ databases">
        <title>Draft genome Sequence of Chlorobium phaeovibrioides sp. strain PhvTcv-s14, from the Phylum Chlorobi.</title>
        <authorList>
            <person name="Babenko V."/>
            <person name="Boldyreva D."/>
            <person name="Kanygina A."/>
            <person name="Selezneva O."/>
            <person name="Akopiyan T."/>
            <person name="Lunina O."/>
        </authorList>
    </citation>
    <scope>NUCLEOTIDE SEQUENCE [LARGE SCALE GENOMIC DNA]</scope>
    <source>
        <strain evidence="2 3">GrTcv12</strain>
    </source>
</reference>
<dbReference type="EMBL" id="VMRG01000002">
    <property type="protein sequence ID" value="KAA6230604.1"/>
    <property type="molecule type" value="Genomic_DNA"/>
</dbReference>
<organism evidence="2 3">
    <name type="scientific">Chlorobium phaeovibrioides</name>
    <dbReference type="NCBI Taxonomy" id="1094"/>
    <lineage>
        <taxon>Bacteria</taxon>
        <taxon>Pseudomonadati</taxon>
        <taxon>Chlorobiota</taxon>
        <taxon>Chlorobiia</taxon>
        <taxon>Chlorobiales</taxon>
        <taxon>Chlorobiaceae</taxon>
        <taxon>Chlorobium/Pelodictyon group</taxon>
        <taxon>Chlorobium</taxon>
    </lineage>
</organism>
<sequence>MGRQRAGLLRFTEIITGTATPTRGTPSSFISHRTGIVRRLPLHFFLNVAGFLGIPLNYFITVEIKGRSTTARRDAN</sequence>
<dbReference type="Proteomes" id="UP000327458">
    <property type="component" value="Unassembled WGS sequence"/>
</dbReference>
<evidence type="ECO:0000256" key="1">
    <source>
        <dbReference type="SAM" id="Phobius"/>
    </source>
</evidence>
<proteinExistence type="predicted"/>
<accession>A0A5M8I8R6</accession>
<keyword evidence="1" id="KW-0812">Transmembrane</keyword>
<keyword evidence="1" id="KW-0472">Membrane</keyword>
<dbReference type="RefSeq" id="WP_126343204.1">
    <property type="nucleotide sequence ID" value="NZ_RXYJ01000017.1"/>
</dbReference>
<protein>
    <submittedName>
        <fullName evidence="2">Uncharacterized protein</fullName>
    </submittedName>
</protein>
<comment type="caution">
    <text evidence="2">The sequence shown here is derived from an EMBL/GenBank/DDBJ whole genome shotgun (WGS) entry which is preliminary data.</text>
</comment>
<dbReference type="AlphaFoldDB" id="A0A5M8I8R6"/>
<gene>
    <name evidence="2" type="ORF">FP507_10120</name>
</gene>
<feature type="transmembrane region" description="Helical" evidence="1">
    <location>
        <begin position="40"/>
        <end position="60"/>
    </location>
</feature>
<keyword evidence="1" id="KW-1133">Transmembrane helix</keyword>
<evidence type="ECO:0000313" key="2">
    <source>
        <dbReference type="EMBL" id="KAA6230604.1"/>
    </source>
</evidence>
<evidence type="ECO:0000313" key="3">
    <source>
        <dbReference type="Proteomes" id="UP000327458"/>
    </source>
</evidence>